<evidence type="ECO:0000313" key="2">
    <source>
        <dbReference type="Proteomes" id="UP000223982"/>
    </source>
</evidence>
<accession>A0AA44U363</accession>
<evidence type="ECO:0000313" key="1">
    <source>
        <dbReference type="EMBL" id="PHJ26520.1"/>
    </source>
</evidence>
<dbReference type="Proteomes" id="UP000223982">
    <property type="component" value="Unassembled WGS sequence"/>
</dbReference>
<comment type="caution">
    <text evidence="1">The sequence shown here is derived from an EMBL/GenBank/DDBJ whole genome shotgun (WGS) entry which is preliminary data.</text>
</comment>
<dbReference type="InterPro" id="IPR045865">
    <property type="entry name" value="ACT-like_dom_sf"/>
</dbReference>
<dbReference type="SUPFAM" id="SSF55021">
    <property type="entry name" value="ACT-like"/>
    <property type="match status" value="1"/>
</dbReference>
<reference evidence="1 2" key="1">
    <citation type="submission" date="2017-02" db="EMBL/GenBank/DDBJ databases">
        <title>Prevalence of linear plasmids in Propionibacterium acnes isolates obtained from cancerous prostatic tissue.</title>
        <authorList>
            <person name="Davidsson S."/>
            <person name="Bruggemann H."/>
        </authorList>
    </citation>
    <scope>NUCLEOTIDE SEQUENCE [LARGE SCALE GENOMIC DNA]</scope>
    <source>
        <strain evidence="1 2">09-9</strain>
    </source>
</reference>
<name>A0AA44U363_CUTAC</name>
<gene>
    <name evidence="1" type="ORF">APS60_11500</name>
</gene>
<dbReference type="AlphaFoldDB" id="A0AA44U363"/>
<protein>
    <submittedName>
        <fullName evidence="1">Prephenate dehydratase</fullName>
    </submittedName>
</protein>
<organism evidence="1 2">
    <name type="scientific">Cutibacterium acnes</name>
    <name type="common">Propionibacterium acnes</name>
    <dbReference type="NCBI Taxonomy" id="1747"/>
    <lineage>
        <taxon>Bacteria</taxon>
        <taxon>Bacillati</taxon>
        <taxon>Actinomycetota</taxon>
        <taxon>Actinomycetes</taxon>
        <taxon>Propionibacteriales</taxon>
        <taxon>Propionibacteriaceae</taxon>
        <taxon>Cutibacterium</taxon>
    </lineage>
</organism>
<sequence>MLEILQHFTFRKINVSRIESRLAEDRLGQCCFSTDTIGYVEDERMVDALKRDVSNRSM</sequence>
<dbReference type="Gene3D" id="3.30.70.260">
    <property type="match status" value="1"/>
</dbReference>
<dbReference type="EMBL" id="LKVB01000010">
    <property type="protein sequence ID" value="PHJ26520.1"/>
    <property type="molecule type" value="Genomic_DNA"/>
</dbReference>
<proteinExistence type="predicted"/>